<comment type="caution">
    <text evidence="1">The sequence shown here is derived from an EMBL/GenBank/DDBJ whole genome shotgun (WGS) entry which is preliminary data.</text>
</comment>
<accession>A0A0F9BMK9</accession>
<evidence type="ECO:0000313" key="1">
    <source>
        <dbReference type="EMBL" id="KKL15097.1"/>
    </source>
</evidence>
<reference evidence="1" key="1">
    <citation type="journal article" date="2015" name="Nature">
        <title>Complex archaea that bridge the gap between prokaryotes and eukaryotes.</title>
        <authorList>
            <person name="Spang A."/>
            <person name="Saw J.H."/>
            <person name="Jorgensen S.L."/>
            <person name="Zaremba-Niedzwiedzka K."/>
            <person name="Martijn J."/>
            <person name="Lind A.E."/>
            <person name="van Eijk R."/>
            <person name="Schleper C."/>
            <person name="Guy L."/>
            <person name="Ettema T.J."/>
        </authorList>
    </citation>
    <scope>NUCLEOTIDE SEQUENCE</scope>
</reference>
<dbReference type="EMBL" id="LAZR01040196">
    <property type="protein sequence ID" value="KKL15097.1"/>
    <property type="molecule type" value="Genomic_DNA"/>
</dbReference>
<proteinExistence type="predicted"/>
<organism evidence="1">
    <name type="scientific">marine sediment metagenome</name>
    <dbReference type="NCBI Taxonomy" id="412755"/>
    <lineage>
        <taxon>unclassified sequences</taxon>
        <taxon>metagenomes</taxon>
        <taxon>ecological metagenomes</taxon>
    </lineage>
</organism>
<protein>
    <submittedName>
        <fullName evidence="1">Uncharacterized protein</fullName>
    </submittedName>
</protein>
<gene>
    <name evidence="1" type="ORF">LCGC14_2509000</name>
</gene>
<sequence>MAPRFVMFYPQHEVVDDGEDVEITFKVPRVWLGASRDGLQSIVKHRHDGKLQVVDSHNQYCVMQNGEPMGTDDLSSLFRSMGLVKSGLWIPDVEFDAVRKRVQEYRRQWNLGK</sequence>
<dbReference type="AlphaFoldDB" id="A0A0F9BMK9"/>
<name>A0A0F9BMK9_9ZZZZ</name>